<feature type="binding site" evidence="3">
    <location>
        <begin position="18"/>
        <end position="23"/>
    </location>
    <ligand>
        <name>GTP</name>
        <dbReference type="ChEBI" id="CHEBI:37565"/>
    </ligand>
</feature>
<dbReference type="HAMAP" id="MF_00849">
    <property type="entry name" value="BipA"/>
    <property type="match status" value="1"/>
</dbReference>
<dbReference type="GO" id="GO:0019843">
    <property type="term" value="F:rRNA binding"/>
    <property type="evidence" value="ECO:0007669"/>
    <property type="project" value="UniProtKB-KW"/>
</dbReference>
<evidence type="ECO:0000256" key="3">
    <source>
        <dbReference type="HAMAP-Rule" id="MF_00849"/>
    </source>
</evidence>
<dbReference type="NCBIfam" id="TIGR00231">
    <property type="entry name" value="small_GTP"/>
    <property type="match status" value="1"/>
</dbReference>
<dbReference type="FunFam" id="3.30.70.870:FF:000003">
    <property type="entry name" value="GTP-binding protein TypA"/>
    <property type="match status" value="1"/>
</dbReference>
<comment type="catalytic activity">
    <reaction evidence="3">
        <text>GTP + H2O = GDP + phosphate + H(+)</text>
        <dbReference type="Rhea" id="RHEA:19669"/>
        <dbReference type="ChEBI" id="CHEBI:15377"/>
        <dbReference type="ChEBI" id="CHEBI:15378"/>
        <dbReference type="ChEBI" id="CHEBI:37565"/>
        <dbReference type="ChEBI" id="CHEBI:43474"/>
        <dbReference type="ChEBI" id="CHEBI:58189"/>
    </reaction>
</comment>
<keyword evidence="3" id="KW-0699">rRNA-binding</keyword>
<dbReference type="Proteomes" id="UP000886887">
    <property type="component" value="Unassembled WGS sequence"/>
</dbReference>
<dbReference type="GO" id="GO:0003924">
    <property type="term" value="F:GTPase activity"/>
    <property type="evidence" value="ECO:0007669"/>
    <property type="project" value="UniProtKB-UniRule"/>
</dbReference>
<dbReference type="Pfam" id="PF03144">
    <property type="entry name" value="GTP_EFTU_D2"/>
    <property type="match status" value="1"/>
</dbReference>
<dbReference type="PANTHER" id="PTHR42908">
    <property type="entry name" value="TRANSLATION ELONGATION FACTOR-RELATED"/>
    <property type="match status" value="1"/>
</dbReference>
<reference evidence="5" key="2">
    <citation type="journal article" date="2021" name="PeerJ">
        <title>Extensive microbial diversity within the chicken gut microbiome revealed by metagenomics and culture.</title>
        <authorList>
            <person name="Gilroy R."/>
            <person name="Ravi A."/>
            <person name="Getino M."/>
            <person name="Pursley I."/>
            <person name="Horton D.L."/>
            <person name="Alikhan N.F."/>
            <person name="Baker D."/>
            <person name="Gharbi K."/>
            <person name="Hall N."/>
            <person name="Watson M."/>
            <person name="Adriaenssens E.M."/>
            <person name="Foster-Nyarko E."/>
            <person name="Jarju S."/>
            <person name="Secka A."/>
            <person name="Antonio M."/>
            <person name="Oren A."/>
            <person name="Chaudhuri R.R."/>
            <person name="La Ragione R."/>
            <person name="Hildebrand F."/>
            <person name="Pallen M.J."/>
        </authorList>
    </citation>
    <scope>NUCLEOTIDE SEQUENCE</scope>
    <source>
        <strain evidence="5">ChiSxjej2B14-6234</strain>
    </source>
</reference>
<dbReference type="InterPro" id="IPR005225">
    <property type="entry name" value="Small_GTP-bd"/>
</dbReference>
<dbReference type="EC" id="3.6.5.-" evidence="3"/>
<dbReference type="PROSITE" id="PS51722">
    <property type="entry name" value="G_TR_2"/>
    <property type="match status" value="1"/>
</dbReference>
<dbReference type="CDD" id="cd03710">
    <property type="entry name" value="BipA_TypA_C"/>
    <property type="match status" value="1"/>
</dbReference>
<dbReference type="PRINTS" id="PR00315">
    <property type="entry name" value="ELONGATNFCT"/>
</dbReference>
<dbReference type="Gene3D" id="2.40.30.10">
    <property type="entry name" value="Translation factors"/>
    <property type="match status" value="1"/>
</dbReference>
<dbReference type="CDD" id="cd16263">
    <property type="entry name" value="BipA_III"/>
    <property type="match status" value="1"/>
</dbReference>
<dbReference type="CDD" id="cd01891">
    <property type="entry name" value="TypA_BipA"/>
    <property type="match status" value="1"/>
</dbReference>
<dbReference type="AlphaFoldDB" id="A0A9D0Z9I1"/>
<protein>
    <recommendedName>
        <fullName evidence="3">Large ribosomal subunit assembly factor BipA</fullName>
        <ecNumber evidence="3">3.6.5.-</ecNumber>
    </recommendedName>
    <alternativeName>
        <fullName evidence="3">GTP-binding protein BipA</fullName>
    </alternativeName>
</protein>
<feature type="binding site" evidence="3">
    <location>
        <begin position="131"/>
        <end position="134"/>
    </location>
    <ligand>
        <name>GTP</name>
        <dbReference type="ChEBI" id="CHEBI:37565"/>
    </ligand>
</feature>
<dbReference type="FunFam" id="2.40.30.10:FF:000016">
    <property type="entry name" value="GTP-binding protein TypA"/>
    <property type="match status" value="1"/>
</dbReference>
<evidence type="ECO:0000313" key="6">
    <source>
        <dbReference type="Proteomes" id="UP000886887"/>
    </source>
</evidence>
<dbReference type="SUPFAM" id="SSF54980">
    <property type="entry name" value="EF-G C-terminal domain-like"/>
    <property type="match status" value="2"/>
</dbReference>
<evidence type="ECO:0000313" key="5">
    <source>
        <dbReference type="EMBL" id="HIQ71696.1"/>
    </source>
</evidence>
<dbReference type="NCBIfam" id="TIGR01394">
    <property type="entry name" value="TypA_BipA"/>
    <property type="match status" value="1"/>
</dbReference>
<dbReference type="EMBL" id="DVFJ01000017">
    <property type="protein sequence ID" value="HIQ71696.1"/>
    <property type="molecule type" value="Genomic_DNA"/>
</dbReference>
<dbReference type="Pfam" id="PF00679">
    <property type="entry name" value="EFG_C"/>
    <property type="match status" value="1"/>
</dbReference>
<comment type="function">
    <text evidence="3">A 50S ribosomal subunit assembly protein with GTPase activity, required for 50S subunit assembly at low temperatures, may also play a role in translation. Binds GTP and analogs. Binds the 70S ribosome between the 30S and 50S subunits, in a similar position as ribosome-bound EF-G; it contacts a number of ribosomal proteins, both rRNAs and the A-site tRNA.</text>
</comment>
<dbReference type="InterPro" id="IPR000640">
    <property type="entry name" value="EFG_V-like"/>
</dbReference>
<dbReference type="InterPro" id="IPR004161">
    <property type="entry name" value="EFTu-like_2"/>
</dbReference>
<dbReference type="Pfam" id="PF00009">
    <property type="entry name" value="GTP_EFTU"/>
    <property type="match status" value="1"/>
</dbReference>
<keyword evidence="1 3" id="KW-0547">Nucleotide-binding</keyword>
<dbReference type="CDD" id="cd03691">
    <property type="entry name" value="BipA_TypA_II"/>
    <property type="match status" value="1"/>
</dbReference>
<dbReference type="InterPro" id="IPR035647">
    <property type="entry name" value="EFG_III/V"/>
</dbReference>
<name>A0A9D0Z9I1_9FIRM</name>
<evidence type="ECO:0000256" key="2">
    <source>
        <dbReference type="ARBA" id="ARBA00023134"/>
    </source>
</evidence>
<feature type="domain" description="Tr-type G" evidence="4">
    <location>
        <begin position="6"/>
        <end position="201"/>
    </location>
</feature>
<gene>
    <name evidence="5" type="primary">typA</name>
    <name evidence="3" type="synonym">bipA</name>
    <name evidence="5" type="ORF">IAB73_05760</name>
</gene>
<dbReference type="SMART" id="SM00838">
    <property type="entry name" value="EFG_C"/>
    <property type="match status" value="1"/>
</dbReference>
<keyword evidence="3" id="KW-0694">RNA-binding</keyword>
<dbReference type="PANTHER" id="PTHR42908:SF8">
    <property type="entry name" value="TR-TYPE G DOMAIN-CONTAINING PROTEIN"/>
    <property type="match status" value="1"/>
</dbReference>
<organism evidence="5 6">
    <name type="scientific">Candidatus Onthenecus intestinigallinarum</name>
    <dbReference type="NCBI Taxonomy" id="2840875"/>
    <lineage>
        <taxon>Bacteria</taxon>
        <taxon>Bacillati</taxon>
        <taxon>Bacillota</taxon>
        <taxon>Clostridia</taxon>
        <taxon>Eubacteriales</taxon>
        <taxon>Candidatus Onthenecus</taxon>
    </lineage>
</organism>
<proteinExistence type="inferred from homology"/>
<keyword evidence="3" id="KW-0690">Ribosome biogenesis</keyword>
<dbReference type="FunFam" id="3.40.50.300:FF:000055">
    <property type="entry name" value="GTP-binding protein TypA"/>
    <property type="match status" value="1"/>
</dbReference>
<reference evidence="5" key="1">
    <citation type="submission" date="2020-10" db="EMBL/GenBank/DDBJ databases">
        <authorList>
            <person name="Gilroy R."/>
        </authorList>
    </citation>
    <scope>NUCLEOTIDE SEQUENCE</scope>
    <source>
        <strain evidence="5">ChiSxjej2B14-6234</strain>
    </source>
</reference>
<dbReference type="InterPro" id="IPR048876">
    <property type="entry name" value="BipA_C"/>
</dbReference>
<keyword evidence="3" id="KW-0378">Hydrolase</keyword>
<dbReference type="InterPro" id="IPR047041">
    <property type="entry name" value="BipA_GTP-bd_dom"/>
</dbReference>
<evidence type="ECO:0000259" key="4">
    <source>
        <dbReference type="PROSITE" id="PS51722"/>
    </source>
</evidence>
<comment type="similarity">
    <text evidence="3">Belongs to the TRAFAC class translation factor GTPase superfamily. Classic translation factor GTPase family. BipA subfamily.</text>
</comment>
<comment type="subcellular location">
    <subcellularLocation>
        <location evidence="3">Cytoplasm</location>
    </subcellularLocation>
    <text evidence="3">Binds to ribosomes.</text>
</comment>
<dbReference type="InterPro" id="IPR047043">
    <property type="entry name" value="BipA_III"/>
</dbReference>
<dbReference type="InterPro" id="IPR042116">
    <property type="entry name" value="TypA/BipA_C"/>
</dbReference>
<dbReference type="InterPro" id="IPR035651">
    <property type="entry name" value="BipA_V"/>
</dbReference>
<dbReference type="InterPro" id="IPR027417">
    <property type="entry name" value="P-loop_NTPase"/>
</dbReference>
<dbReference type="InterPro" id="IPR047042">
    <property type="entry name" value="BipA_II"/>
</dbReference>
<dbReference type="Pfam" id="PF21018">
    <property type="entry name" value="BipA_C"/>
    <property type="match status" value="1"/>
</dbReference>
<evidence type="ECO:0000256" key="1">
    <source>
        <dbReference type="ARBA" id="ARBA00022741"/>
    </source>
</evidence>
<dbReference type="SUPFAM" id="SSF50447">
    <property type="entry name" value="Translation proteins"/>
    <property type="match status" value="1"/>
</dbReference>
<dbReference type="GO" id="GO:0005525">
    <property type="term" value="F:GTP binding"/>
    <property type="evidence" value="ECO:0007669"/>
    <property type="project" value="UniProtKB-UniRule"/>
</dbReference>
<comment type="caution">
    <text evidence="5">The sequence shown here is derived from an EMBL/GenBank/DDBJ whole genome shotgun (WGS) entry which is preliminary data.</text>
</comment>
<dbReference type="Gene3D" id="3.30.70.870">
    <property type="entry name" value="Elongation Factor G (Translational Gtpase), domain 3"/>
    <property type="match status" value="1"/>
</dbReference>
<dbReference type="Gene3D" id="2.40.50.250">
    <property type="entry name" value="bipa protein"/>
    <property type="match status" value="1"/>
</dbReference>
<accession>A0A9D0Z9I1</accession>
<dbReference type="Gene3D" id="3.30.70.240">
    <property type="match status" value="1"/>
</dbReference>
<dbReference type="GO" id="GO:0000027">
    <property type="term" value="P:ribosomal large subunit assembly"/>
    <property type="evidence" value="ECO:0007669"/>
    <property type="project" value="UniProtKB-UniRule"/>
</dbReference>
<dbReference type="SUPFAM" id="SSF52540">
    <property type="entry name" value="P-loop containing nucleoside triphosphate hydrolases"/>
    <property type="match status" value="1"/>
</dbReference>
<dbReference type="InterPro" id="IPR000795">
    <property type="entry name" value="T_Tr_GTP-bd_dom"/>
</dbReference>
<sequence>MTITRENIRNIAIIAHVDHGKTTLVDEMLKQGGVFRENQQVAERVMDSNDLERERGITILAKNTAVHYGNVKINVVDTPGHADFGGEVERVLKMVDGVLLLVDSFEGPMPQTRFVLKKALDLKLPVIIVINKIDRPDARCEEVEGEILDLLIDLEADESQLDNPIVYASARRGTATLDLNTPGADLRPLFETILRCIPAPTGDPDGPAQMLVSTIDYNDYVGRIGVGRISRGRVKAGMMAVRVIHGEDKVSAPLRLSGLFCFDGLKRVPVQEAEMGDIVAVTGIEDIMIGDTICDPACPEGLPFVKIEEPTVQMTFSVNDSPFAGREGQFVTSRHLRARLMRELQTDVSLRVEETDSPDAFRVSGRGELHLSVLIETMRRQGYEFQVSKPEVLYHVAEDGTRLEPIERMVADVPAAYAGAVIEKLGRRRGVLEQMSGTDRVRLEFSVPSRGLFGYRSEFMTDTRGEGVMSAVFDRYEPYKGDIPHRTQGALVSFETGEAVMYGLYYAQDRGTLFYGPGTQVYTGMIVGQNARQGDIDVNVCRKKHLTSIRNAAGAEEAMKLTSMRTLSLEECLEFIDDDELLEVTPKNLRMRKRVLDTEARKKLDARRRQQA</sequence>
<dbReference type="GO" id="GO:0000049">
    <property type="term" value="F:tRNA binding"/>
    <property type="evidence" value="ECO:0007669"/>
    <property type="project" value="UniProtKB-KW"/>
</dbReference>
<keyword evidence="2 3" id="KW-0342">GTP-binding</keyword>
<dbReference type="FunFam" id="3.30.70.240:FF:000002">
    <property type="entry name" value="GTP-binding protein TypA"/>
    <property type="match status" value="1"/>
</dbReference>
<dbReference type="InterPro" id="IPR009000">
    <property type="entry name" value="Transl_B-barrel_sf"/>
</dbReference>
<dbReference type="GO" id="GO:1990904">
    <property type="term" value="C:ribonucleoprotein complex"/>
    <property type="evidence" value="ECO:0007669"/>
    <property type="project" value="TreeGrafter"/>
</dbReference>
<dbReference type="GO" id="GO:0043022">
    <property type="term" value="F:ribosome binding"/>
    <property type="evidence" value="ECO:0007669"/>
    <property type="project" value="UniProtKB-UniRule"/>
</dbReference>
<keyword evidence="3" id="KW-0963">Cytoplasm</keyword>
<dbReference type="Gene3D" id="3.40.50.300">
    <property type="entry name" value="P-loop containing nucleotide triphosphate hydrolases"/>
    <property type="match status" value="1"/>
</dbReference>
<dbReference type="InterPro" id="IPR031157">
    <property type="entry name" value="G_TR_CS"/>
</dbReference>
<dbReference type="InterPro" id="IPR006298">
    <property type="entry name" value="BipA"/>
</dbReference>
<comment type="subunit">
    <text evidence="3">Monomer.</text>
</comment>
<keyword evidence="3" id="KW-0820">tRNA-binding</keyword>
<dbReference type="GO" id="GO:0005829">
    <property type="term" value="C:cytosol"/>
    <property type="evidence" value="ECO:0007669"/>
    <property type="project" value="TreeGrafter"/>
</dbReference>
<dbReference type="PROSITE" id="PS00301">
    <property type="entry name" value="G_TR_1"/>
    <property type="match status" value="1"/>
</dbReference>